<keyword evidence="1" id="KW-0472">Membrane</keyword>
<dbReference type="Pfam" id="PF03703">
    <property type="entry name" value="bPH_2"/>
    <property type="match status" value="1"/>
</dbReference>
<dbReference type="OrthoDB" id="512269at2"/>
<evidence type="ECO:0000256" key="1">
    <source>
        <dbReference type="SAM" id="Phobius"/>
    </source>
</evidence>
<organism evidence="3 4">
    <name type="scientific">Acaryochloris marina (strain MBIC 11017)</name>
    <dbReference type="NCBI Taxonomy" id="329726"/>
    <lineage>
        <taxon>Bacteria</taxon>
        <taxon>Bacillati</taxon>
        <taxon>Cyanobacteriota</taxon>
        <taxon>Cyanophyceae</taxon>
        <taxon>Acaryochloridales</taxon>
        <taxon>Acaryochloridaceae</taxon>
        <taxon>Acaryochloris</taxon>
    </lineage>
</organism>
<keyword evidence="1" id="KW-0812">Transmembrane</keyword>
<dbReference type="EMBL" id="CP000828">
    <property type="protein sequence ID" value="ABW28089.1"/>
    <property type="molecule type" value="Genomic_DNA"/>
</dbReference>
<dbReference type="PANTHER" id="PTHR35688:SF2">
    <property type="entry name" value="NAD(P)-LINKED OXIDOREDUCTASE SUPERFAMILY PROTEIN"/>
    <property type="match status" value="1"/>
</dbReference>
<feature type="domain" description="YdbS-like PH" evidence="2">
    <location>
        <begin position="42"/>
        <end position="113"/>
    </location>
</feature>
<name>B0CDM0_ACAM1</name>
<dbReference type="HOGENOM" id="CLU_159373_0_0_3"/>
<sequence>MGIKEEVYFEGGPHIGDLILNSFLALTIFFIPLTIGALVRAIWLRFRITSRRVTVNGGWFGRSRTDLVYSEISEVSVIPRGLGFWGDMLIILKDGSRIELKSLPKFREIAAYIEERVEAKSQAKSTVASGSAS</sequence>
<dbReference type="Proteomes" id="UP000000268">
    <property type="component" value="Chromosome"/>
</dbReference>
<gene>
    <name evidence="3" type="ordered locus">AM1_3093</name>
</gene>
<proteinExistence type="predicted"/>
<evidence type="ECO:0000313" key="3">
    <source>
        <dbReference type="EMBL" id="ABW28089.1"/>
    </source>
</evidence>
<evidence type="ECO:0000313" key="4">
    <source>
        <dbReference type="Proteomes" id="UP000000268"/>
    </source>
</evidence>
<feature type="transmembrane region" description="Helical" evidence="1">
    <location>
        <begin position="18"/>
        <end position="43"/>
    </location>
</feature>
<dbReference type="PANTHER" id="PTHR35688">
    <property type="entry name" value="NAD(P)-LINKED OXIDOREDUCTASE SUPERFAMILY PROTEIN"/>
    <property type="match status" value="1"/>
</dbReference>
<dbReference type="AlphaFoldDB" id="B0CDM0"/>
<keyword evidence="1" id="KW-1133">Transmembrane helix</keyword>
<dbReference type="KEGG" id="amr:AM1_3093"/>
<reference evidence="3 4" key="1">
    <citation type="journal article" date="2008" name="Proc. Natl. Acad. Sci. U.S.A.">
        <title>Niche adaptation and genome expansion in the chlorophyll d-producing cyanobacterium Acaryochloris marina.</title>
        <authorList>
            <person name="Swingley W.D."/>
            <person name="Chen M."/>
            <person name="Cheung P.C."/>
            <person name="Conrad A.L."/>
            <person name="Dejesa L.C."/>
            <person name="Hao J."/>
            <person name="Honchak B.M."/>
            <person name="Karbach L.E."/>
            <person name="Kurdoglu A."/>
            <person name="Lahiri S."/>
            <person name="Mastrian S.D."/>
            <person name="Miyashita H."/>
            <person name="Page L."/>
            <person name="Ramakrishna P."/>
            <person name="Satoh S."/>
            <person name="Sattley W.M."/>
            <person name="Shimada Y."/>
            <person name="Taylor H.L."/>
            <person name="Tomo T."/>
            <person name="Tsuchiya T."/>
            <person name="Wang Z.T."/>
            <person name="Raymond J."/>
            <person name="Mimuro M."/>
            <person name="Blankenship R.E."/>
            <person name="Touchman J.W."/>
        </authorList>
    </citation>
    <scope>NUCLEOTIDE SEQUENCE [LARGE SCALE GENOMIC DNA]</scope>
    <source>
        <strain evidence="4">MBIC 11017</strain>
    </source>
</reference>
<dbReference type="InterPro" id="IPR005182">
    <property type="entry name" value="YdbS-like_PH"/>
</dbReference>
<keyword evidence="4" id="KW-1185">Reference proteome</keyword>
<evidence type="ECO:0000259" key="2">
    <source>
        <dbReference type="Pfam" id="PF03703"/>
    </source>
</evidence>
<accession>B0CDM0</accession>
<dbReference type="eggNOG" id="COG0594">
    <property type="taxonomic scope" value="Bacteria"/>
</dbReference>
<dbReference type="STRING" id="329726.AM1_3093"/>
<protein>
    <recommendedName>
        <fullName evidence="2">YdbS-like PH domain-containing protein</fullName>
    </recommendedName>
</protein>
<dbReference type="RefSeq" id="WP_010468792.1">
    <property type="nucleotide sequence ID" value="NC_009925.1"/>
</dbReference>